<reference evidence="3" key="1">
    <citation type="journal article" date="2019" name="Int. J. Syst. Evol. Microbiol.">
        <title>The Global Catalogue of Microorganisms (GCM) 10K type strain sequencing project: providing services to taxonomists for standard genome sequencing and annotation.</title>
        <authorList>
            <consortium name="The Broad Institute Genomics Platform"/>
            <consortium name="The Broad Institute Genome Sequencing Center for Infectious Disease"/>
            <person name="Wu L."/>
            <person name="Ma J."/>
        </authorList>
    </citation>
    <scope>NUCLEOTIDE SEQUENCE [LARGE SCALE GENOMIC DNA]</scope>
    <source>
        <strain evidence="3">JCM 19129</strain>
    </source>
</reference>
<evidence type="ECO:0000256" key="1">
    <source>
        <dbReference type="SAM" id="MobiDB-lite"/>
    </source>
</evidence>
<name>A0ABP9G0L6_9MICC</name>
<dbReference type="Proteomes" id="UP001500368">
    <property type="component" value="Unassembled WGS sequence"/>
</dbReference>
<keyword evidence="3" id="KW-1185">Reference proteome</keyword>
<feature type="region of interest" description="Disordered" evidence="1">
    <location>
        <begin position="1"/>
        <end position="28"/>
    </location>
</feature>
<protein>
    <recommendedName>
        <fullName evidence="4">Globin family profile domain-containing protein</fullName>
    </recommendedName>
</protein>
<evidence type="ECO:0000313" key="3">
    <source>
        <dbReference type="Proteomes" id="UP001500368"/>
    </source>
</evidence>
<dbReference type="EMBL" id="BAABLW010000007">
    <property type="protein sequence ID" value="GAA4923946.1"/>
    <property type="molecule type" value="Genomic_DNA"/>
</dbReference>
<proteinExistence type="predicted"/>
<organism evidence="2 3">
    <name type="scientific">Nesterenkonia rhizosphaerae</name>
    <dbReference type="NCBI Taxonomy" id="1348272"/>
    <lineage>
        <taxon>Bacteria</taxon>
        <taxon>Bacillati</taxon>
        <taxon>Actinomycetota</taxon>
        <taxon>Actinomycetes</taxon>
        <taxon>Micrococcales</taxon>
        <taxon>Micrococcaceae</taxon>
        <taxon>Nesterenkonia</taxon>
    </lineage>
</organism>
<gene>
    <name evidence="2" type="ORF">GCM10025790_21410</name>
</gene>
<sequence length="169" mass="19130">MPDPDPEIKPLCWHPRTPPRPTHWNSQGGHCMTQEAPDLTMAKFLTYARHALANNPEAVLDMERVHGQRALSAGGAQIAVSMLQEFSTCAEKAKLARVALSLFAQERPYQRDYWRYLEKALQSPSAPLNGTPAELSLAWVGVFDSLCEFMHIEPLEKIQQLRERYSTDL</sequence>
<accession>A0ABP9G0L6</accession>
<evidence type="ECO:0008006" key="4">
    <source>
        <dbReference type="Google" id="ProtNLM"/>
    </source>
</evidence>
<comment type="caution">
    <text evidence="2">The sequence shown here is derived from an EMBL/GenBank/DDBJ whole genome shotgun (WGS) entry which is preliminary data.</text>
</comment>
<evidence type="ECO:0000313" key="2">
    <source>
        <dbReference type="EMBL" id="GAA4923946.1"/>
    </source>
</evidence>